<dbReference type="CDD" id="cd00052">
    <property type="entry name" value="EH"/>
    <property type="match status" value="2"/>
</dbReference>
<dbReference type="SUPFAM" id="SSF47473">
    <property type="entry name" value="EF-hand"/>
    <property type="match status" value="1"/>
</dbReference>
<evidence type="ECO:0008006" key="8">
    <source>
        <dbReference type="Google" id="ProtNLM"/>
    </source>
</evidence>
<dbReference type="OMA" id="IQGMQAR"/>
<dbReference type="GO" id="GO:0005737">
    <property type="term" value="C:cytoplasm"/>
    <property type="evidence" value="ECO:0007669"/>
    <property type="project" value="TreeGrafter"/>
</dbReference>
<dbReference type="PROSITE" id="PS50222">
    <property type="entry name" value="EF_HAND_2"/>
    <property type="match status" value="1"/>
</dbReference>
<evidence type="ECO:0000259" key="4">
    <source>
        <dbReference type="PROSITE" id="PS50031"/>
    </source>
</evidence>
<evidence type="ECO:0000256" key="3">
    <source>
        <dbReference type="SAM" id="MobiDB-lite"/>
    </source>
</evidence>
<name>J4DPH4_THEOR</name>
<dbReference type="RefSeq" id="XP_009691010.1">
    <property type="nucleotide sequence ID" value="XM_009692715.1"/>
</dbReference>
<keyword evidence="2" id="KW-0175">Coiled coil</keyword>
<proteinExistence type="predicted"/>
<dbReference type="OrthoDB" id="524326at2759"/>
<dbReference type="eggNOG" id="KOG0998">
    <property type="taxonomic scope" value="Eukaryota"/>
</dbReference>
<feature type="domain" description="EF-hand" evidence="5">
    <location>
        <begin position="166"/>
        <end position="201"/>
    </location>
</feature>
<keyword evidence="1" id="KW-0106">Calcium</keyword>
<accession>J4DPH4</accession>
<dbReference type="VEuPathDB" id="PiroplasmaDB:TOT_020000963"/>
<dbReference type="GeneID" id="20715066"/>
<dbReference type="SMART" id="SM00027">
    <property type="entry name" value="EH"/>
    <property type="match status" value="2"/>
</dbReference>
<dbReference type="InterPro" id="IPR002048">
    <property type="entry name" value="EF_hand_dom"/>
</dbReference>
<dbReference type="PROSITE" id="PS00018">
    <property type="entry name" value="EF_HAND_1"/>
    <property type="match status" value="1"/>
</dbReference>
<evidence type="ECO:0000313" key="7">
    <source>
        <dbReference type="Proteomes" id="UP000003786"/>
    </source>
</evidence>
<dbReference type="AlphaFoldDB" id="J4DPH4"/>
<evidence type="ECO:0000259" key="5">
    <source>
        <dbReference type="PROSITE" id="PS50222"/>
    </source>
</evidence>
<sequence length="565" mass="63681">MEGRMNLTDEENELYTKLFVQCDLDGFGYVSGNATSELFRSSGLSDDVLFSIWEIADKTNSGQLDFSGFCVCVRLIGHVQIYGPHALRDCDVLMNKTPEELPFFSYRGPSYSNVNQSHYEVDPALYFVSAADLDGYKYTFLQLTPDLNDFLLGEDAKNFYLNTTNLSQDDLMHLWTLADIDKDGRLSLREFCVMQKLCECLKLYGAMPQVLPNPLLQFLDDFFPEYTAFEDGKVHGTYSPPQEAGTTKLPSDADLNQRATQATKVIGEKGVRSEAFVGNEHADLSAAPRSPPLVTNELIVQCENLLNTLRDAINSEQSGLDAAKREASEVETKLKSDTKTLENLLTEYRSLVGDSQNTSKRRSLLNNKLSIIQEQIQEMRNQIQNMRVGNVALSSNIDKNNEEQSLLQNTRQMFLKQLDDETNLLKLEERELGEMSNTLQQLRRQRDLLSEKSNQLRECLSQSENATKTMLRSIQLQQGKILSVRNERISLLEEKLKLTNEINRLNNSDNNLNSSSQNPAVGGFGDNSVSSEKQPSKPVGRNLNLDKKGIRVSSMNLKVGDEFPQ</sequence>
<dbReference type="EMBL" id="AP011947">
    <property type="protein sequence ID" value="BAM40709.1"/>
    <property type="molecule type" value="Genomic_DNA"/>
</dbReference>
<dbReference type="PROSITE" id="PS50031">
    <property type="entry name" value="EH"/>
    <property type="match status" value="2"/>
</dbReference>
<dbReference type="SMART" id="SM00054">
    <property type="entry name" value="EFh"/>
    <property type="match status" value="2"/>
</dbReference>
<protein>
    <recommendedName>
        <fullName evidence="8">EF-hand domain-containing protein</fullName>
    </recommendedName>
</protein>
<feature type="coiled-coil region" evidence="2">
    <location>
        <begin position="306"/>
        <end position="389"/>
    </location>
</feature>
<dbReference type="STRING" id="869250.J4DPH4"/>
<dbReference type="InterPro" id="IPR018247">
    <property type="entry name" value="EF_Hand_1_Ca_BS"/>
</dbReference>
<feature type="domain" description="EH" evidence="4">
    <location>
        <begin position="132"/>
        <end position="217"/>
    </location>
</feature>
<feature type="compositionally biased region" description="Low complexity" evidence="3">
    <location>
        <begin position="505"/>
        <end position="518"/>
    </location>
</feature>
<dbReference type="GO" id="GO:0016197">
    <property type="term" value="P:endosomal transport"/>
    <property type="evidence" value="ECO:0007669"/>
    <property type="project" value="TreeGrafter"/>
</dbReference>
<dbReference type="PANTHER" id="PTHR11216:SF174">
    <property type="entry name" value="GH06923P"/>
    <property type="match status" value="1"/>
</dbReference>
<feature type="coiled-coil region" evidence="2">
    <location>
        <begin position="418"/>
        <end position="459"/>
    </location>
</feature>
<reference evidence="6 7" key="1">
    <citation type="journal article" date="2012" name="MBio">
        <title>Comparative genome analysis of three eukaryotic parasites with differing abilities to transform leukocytes reveals key mediators of Theileria-induced leukocyte transformation.</title>
        <authorList>
            <person name="Hayashida K."/>
            <person name="Hara Y."/>
            <person name="Abe T."/>
            <person name="Yamasaki C."/>
            <person name="Toyoda A."/>
            <person name="Kosuge T."/>
            <person name="Suzuki Y."/>
            <person name="Sato Y."/>
            <person name="Kawashima S."/>
            <person name="Katayama T."/>
            <person name="Wakaguri H."/>
            <person name="Inoue N."/>
            <person name="Homma K."/>
            <person name="Tada-Umezaki M."/>
            <person name="Yagi Y."/>
            <person name="Fujii Y."/>
            <person name="Habara T."/>
            <person name="Kanehisa M."/>
            <person name="Watanabe H."/>
            <person name="Ito K."/>
            <person name="Gojobori T."/>
            <person name="Sugawara H."/>
            <person name="Imanishi T."/>
            <person name="Weir W."/>
            <person name="Gardner M."/>
            <person name="Pain A."/>
            <person name="Shiels B."/>
            <person name="Hattori M."/>
            <person name="Nene V."/>
            <person name="Sugimoto C."/>
        </authorList>
    </citation>
    <scope>NUCLEOTIDE SEQUENCE [LARGE SCALE GENOMIC DNA]</scope>
    <source>
        <strain evidence="6 7">Shintoku</strain>
    </source>
</reference>
<dbReference type="Gene3D" id="1.10.238.10">
    <property type="entry name" value="EF-hand"/>
    <property type="match status" value="2"/>
</dbReference>
<dbReference type="GO" id="GO:0006897">
    <property type="term" value="P:endocytosis"/>
    <property type="evidence" value="ECO:0007669"/>
    <property type="project" value="TreeGrafter"/>
</dbReference>
<dbReference type="KEGG" id="tot:TOT_020000963"/>
<dbReference type="Proteomes" id="UP000003786">
    <property type="component" value="Chromosome 2"/>
</dbReference>
<keyword evidence="7" id="KW-1185">Reference proteome</keyword>
<dbReference type="InterPro" id="IPR011992">
    <property type="entry name" value="EF-hand-dom_pair"/>
</dbReference>
<dbReference type="GO" id="GO:0005886">
    <property type="term" value="C:plasma membrane"/>
    <property type="evidence" value="ECO:0007669"/>
    <property type="project" value="TreeGrafter"/>
</dbReference>
<evidence type="ECO:0000256" key="2">
    <source>
        <dbReference type="SAM" id="Coils"/>
    </source>
</evidence>
<dbReference type="InterPro" id="IPR000261">
    <property type="entry name" value="EH_dom"/>
</dbReference>
<gene>
    <name evidence="6" type="ORF">TOT_020000963</name>
</gene>
<organism evidence="6 7">
    <name type="scientific">Theileria orientalis strain Shintoku</name>
    <dbReference type="NCBI Taxonomy" id="869250"/>
    <lineage>
        <taxon>Eukaryota</taxon>
        <taxon>Sar</taxon>
        <taxon>Alveolata</taxon>
        <taxon>Apicomplexa</taxon>
        <taxon>Aconoidasida</taxon>
        <taxon>Piroplasmida</taxon>
        <taxon>Theileriidae</taxon>
        <taxon>Theileria</taxon>
    </lineage>
</organism>
<evidence type="ECO:0000313" key="6">
    <source>
        <dbReference type="EMBL" id="BAM40709.1"/>
    </source>
</evidence>
<dbReference type="Pfam" id="PF12763">
    <property type="entry name" value="EH"/>
    <property type="match status" value="2"/>
</dbReference>
<feature type="region of interest" description="Disordered" evidence="3">
    <location>
        <begin position="505"/>
        <end position="547"/>
    </location>
</feature>
<dbReference type="PANTHER" id="PTHR11216">
    <property type="entry name" value="EH DOMAIN"/>
    <property type="match status" value="1"/>
</dbReference>
<evidence type="ECO:0000256" key="1">
    <source>
        <dbReference type="ARBA" id="ARBA00022837"/>
    </source>
</evidence>
<feature type="domain" description="EH" evidence="4">
    <location>
        <begin position="11"/>
        <end position="102"/>
    </location>
</feature>
<dbReference type="GO" id="GO:0005509">
    <property type="term" value="F:calcium ion binding"/>
    <property type="evidence" value="ECO:0007669"/>
    <property type="project" value="InterPro"/>
</dbReference>